<name>A0A1H1CQD6_9PSED</name>
<evidence type="ECO:0000313" key="2">
    <source>
        <dbReference type="Proteomes" id="UP000199570"/>
    </source>
</evidence>
<reference evidence="2" key="1">
    <citation type="submission" date="2016-10" db="EMBL/GenBank/DDBJ databases">
        <authorList>
            <person name="Varghese N."/>
            <person name="Submissions S."/>
        </authorList>
    </citation>
    <scope>NUCLEOTIDE SEQUENCE [LARGE SCALE GENOMIC DNA]</scope>
    <source>
        <strain evidence="2">BS3775</strain>
    </source>
</reference>
<organism evidence="1 2">
    <name type="scientific">Pseudomonas moorei</name>
    <dbReference type="NCBI Taxonomy" id="395599"/>
    <lineage>
        <taxon>Bacteria</taxon>
        <taxon>Pseudomonadati</taxon>
        <taxon>Pseudomonadota</taxon>
        <taxon>Gammaproteobacteria</taxon>
        <taxon>Pseudomonadales</taxon>
        <taxon>Pseudomonadaceae</taxon>
        <taxon>Pseudomonas</taxon>
    </lineage>
</organism>
<proteinExistence type="predicted"/>
<keyword evidence="2" id="KW-1185">Reference proteome</keyword>
<dbReference type="RefSeq" id="WP_090318930.1">
    <property type="nucleotide sequence ID" value="NZ_FNKJ01000003.1"/>
</dbReference>
<gene>
    <name evidence="1" type="ORF">SAMN04490195_1335</name>
</gene>
<accession>A0A1H1CQD6</accession>
<dbReference type="OrthoDB" id="7026175at2"/>
<dbReference type="Proteomes" id="UP000199570">
    <property type="component" value="Unassembled WGS sequence"/>
</dbReference>
<dbReference type="EMBL" id="FNKJ01000003">
    <property type="protein sequence ID" value="SDQ66410.1"/>
    <property type="molecule type" value="Genomic_DNA"/>
</dbReference>
<evidence type="ECO:0000313" key="1">
    <source>
        <dbReference type="EMBL" id="SDQ66410.1"/>
    </source>
</evidence>
<dbReference type="AlphaFoldDB" id="A0A1H1CQD6"/>
<sequence length="59" mass="6575">MSGQAISYLAEILSEQKKQTAILERMAEQQSLLIQAMAEDEPEDSDAQPLTYMDGTPCR</sequence>
<protein>
    <submittedName>
        <fullName evidence="1">Uncharacterized protein</fullName>
    </submittedName>
</protein>